<accession>A0A8H3HUA6</accession>
<proteinExistence type="predicted"/>
<dbReference type="Proteomes" id="UP000663827">
    <property type="component" value="Unassembled WGS sequence"/>
</dbReference>
<dbReference type="AlphaFoldDB" id="A0A8H3HUA6"/>
<protein>
    <submittedName>
        <fullName evidence="1">Uncharacterized protein</fullName>
    </submittedName>
</protein>
<feature type="non-terminal residue" evidence="1">
    <location>
        <position position="1"/>
    </location>
</feature>
<sequence>FPKIFTFMSLLSEDNNSRRVFSEALNEATPYQRDPKYYYPDGSVVILVGDVLFKNMKFQLSLVLCSHNTNDTSSRGPAPREQLINSNDNNPVKLKGFIPDQFRNFMSVIVGLPSDTGYLALLTGAQDIKNHTQYLLIQYLDVASISQWFGMTELEKWARGQLQLVLRSHHKFAHNEWDKDTLHRLHSYAHSSGGSAVRLPVKILIQYFISISADKDQRQPPAPSNFMTCIELFKDETLKQRDSSLFGCVFSAIVSQPHREWTSTLTQKDKALLYVAQVQLTSISNVLQSIHWLLTPPSELPFFTRMCSTCHAVLPRLWRDTFGKCGNLNSSVLLQDISSLARLPQYYHSLSQTWGEVDCMGLPSSSRQPSTSRPFGIMGYTSSLLNLSLALASGNPSIMLAQHAVSERPREGQRCCTYYLPRVTTLMDEVYNELAGQYTRFAP</sequence>
<name>A0A8H3HUA6_9AGAM</name>
<evidence type="ECO:0000313" key="2">
    <source>
        <dbReference type="Proteomes" id="UP000663827"/>
    </source>
</evidence>
<gene>
    <name evidence="1" type="ORF">RDB_LOCUS22367</name>
</gene>
<reference evidence="1" key="1">
    <citation type="submission" date="2021-01" db="EMBL/GenBank/DDBJ databases">
        <authorList>
            <person name="Kaushik A."/>
        </authorList>
    </citation>
    <scope>NUCLEOTIDE SEQUENCE</scope>
    <source>
        <strain evidence="1">AG5</strain>
    </source>
</reference>
<comment type="caution">
    <text evidence="1">The sequence shown here is derived from an EMBL/GenBank/DDBJ whole genome shotgun (WGS) entry which is preliminary data.</text>
</comment>
<dbReference type="EMBL" id="CAJNJQ010000451">
    <property type="protein sequence ID" value="CAE7079158.1"/>
    <property type="molecule type" value="Genomic_DNA"/>
</dbReference>
<organism evidence="1 2">
    <name type="scientific">Rhizoctonia solani</name>
    <dbReference type="NCBI Taxonomy" id="456999"/>
    <lineage>
        <taxon>Eukaryota</taxon>
        <taxon>Fungi</taxon>
        <taxon>Dikarya</taxon>
        <taxon>Basidiomycota</taxon>
        <taxon>Agaricomycotina</taxon>
        <taxon>Agaricomycetes</taxon>
        <taxon>Cantharellales</taxon>
        <taxon>Ceratobasidiaceae</taxon>
        <taxon>Rhizoctonia</taxon>
    </lineage>
</organism>
<evidence type="ECO:0000313" key="1">
    <source>
        <dbReference type="EMBL" id="CAE7079158.1"/>
    </source>
</evidence>